<comment type="caution">
    <text evidence="2">The sequence shown here is derived from an EMBL/GenBank/DDBJ whole genome shotgun (WGS) entry which is preliminary data.</text>
</comment>
<name>A0A2T5MK46_9GAMM</name>
<keyword evidence="1" id="KW-0732">Signal</keyword>
<feature type="chain" id="PRO_5015629645" description="FecR protein domain-containing protein" evidence="1">
    <location>
        <begin position="25"/>
        <end position="294"/>
    </location>
</feature>
<dbReference type="Proteomes" id="UP000244248">
    <property type="component" value="Unassembled WGS sequence"/>
</dbReference>
<accession>A0A2T5MK46</accession>
<dbReference type="RefSeq" id="WP_107938642.1">
    <property type="nucleotide sequence ID" value="NZ_QANS01000001.1"/>
</dbReference>
<protein>
    <recommendedName>
        <fullName evidence="4">FecR protein domain-containing protein</fullName>
    </recommendedName>
</protein>
<feature type="signal peptide" evidence="1">
    <location>
        <begin position="1"/>
        <end position="24"/>
    </location>
</feature>
<dbReference type="AlphaFoldDB" id="A0A2T5MK46"/>
<dbReference type="EMBL" id="QANS01000001">
    <property type="protein sequence ID" value="PTU32934.1"/>
    <property type="molecule type" value="Genomic_DNA"/>
</dbReference>
<sequence length="294" mass="30133">MKIANIAAAVLACGSFFGTGAVVASNDPAATGRLLTADGGVLIQRSAQTDIAIVGNILGVGDMIFTTDTGRTQWQMSDTSLFAIAPDSAFKINKYALPPKKGNGGVASYTLLKGSVHTVTGRIGKAVAANASRGVYTSSSTRFNPENLRKVAAAPSAPYTLKTSIAVITTQGADYLATQVDKVLKVLVKVGSVTVCTVGGCASPVAGEGVVVSCEGCKPAVVASANLDLDVLYTSLQFDLKNVAIVVDGDQVHDPRTEPVSPTQACRTVLSQLYDAVPCGGRGNSDPDDPVSPN</sequence>
<dbReference type="OrthoDB" id="7028389at2"/>
<reference evidence="2 3" key="1">
    <citation type="submission" date="2018-04" db="EMBL/GenBank/DDBJ databases">
        <title>Novel species isolated from glacier.</title>
        <authorList>
            <person name="Liu Q."/>
            <person name="Xin Y.-H."/>
        </authorList>
    </citation>
    <scope>NUCLEOTIDE SEQUENCE [LARGE SCALE GENOMIC DNA]</scope>
    <source>
        <strain evidence="2 3">GT1R17</strain>
    </source>
</reference>
<evidence type="ECO:0000313" key="3">
    <source>
        <dbReference type="Proteomes" id="UP000244248"/>
    </source>
</evidence>
<keyword evidence="3" id="KW-1185">Reference proteome</keyword>
<organism evidence="2 3">
    <name type="scientific">Stenotrophobium rhamnosiphilum</name>
    <dbReference type="NCBI Taxonomy" id="2029166"/>
    <lineage>
        <taxon>Bacteria</taxon>
        <taxon>Pseudomonadati</taxon>
        <taxon>Pseudomonadota</taxon>
        <taxon>Gammaproteobacteria</taxon>
        <taxon>Nevskiales</taxon>
        <taxon>Nevskiaceae</taxon>
        <taxon>Stenotrophobium</taxon>
    </lineage>
</organism>
<evidence type="ECO:0008006" key="4">
    <source>
        <dbReference type="Google" id="ProtNLM"/>
    </source>
</evidence>
<evidence type="ECO:0000313" key="2">
    <source>
        <dbReference type="EMBL" id="PTU32934.1"/>
    </source>
</evidence>
<gene>
    <name evidence="2" type="ORF">CJD38_02140</name>
</gene>
<evidence type="ECO:0000256" key="1">
    <source>
        <dbReference type="SAM" id="SignalP"/>
    </source>
</evidence>
<proteinExistence type="predicted"/>